<organism evidence="1 2">
    <name type="scientific">Candidatus Coatesbacteria bacterium 4484_99</name>
    <dbReference type="NCBI Taxonomy" id="1970774"/>
    <lineage>
        <taxon>Bacteria</taxon>
        <taxon>Candidatus Coatesiibacteriota</taxon>
    </lineage>
</organism>
<reference evidence="2" key="1">
    <citation type="submission" date="2017-03" db="EMBL/GenBank/DDBJ databases">
        <title>Novel pathways for hydrocarbon cycling and metabolic interdependencies in hydrothermal sediment communities.</title>
        <authorList>
            <person name="Dombrowski N."/>
            <person name="Seitz K."/>
            <person name="Teske A."/>
            <person name="Baker B."/>
        </authorList>
    </citation>
    <scope>NUCLEOTIDE SEQUENCE [LARGE SCALE GENOMIC DNA]</scope>
</reference>
<dbReference type="Proteomes" id="UP000192611">
    <property type="component" value="Unassembled WGS sequence"/>
</dbReference>
<name>A0A1W9S355_9BACT</name>
<gene>
    <name evidence="1" type="ORF">B6D57_00380</name>
</gene>
<protein>
    <submittedName>
        <fullName evidence="1">Uncharacterized protein</fullName>
    </submittedName>
</protein>
<dbReference type="AlphaFoldDB" id="A0A1W9S355"/>
<accession>A0A1W9S355</accession>
<dbReference type="EMBL" id="NATQ01000004">
    <property type="protein sequence ID" value="OQX91281.1"/>
    <property type="molecule type" value="Genomic_DNA"/>
</dbReference>
<comment type="caution">
    <text evidence="1">The sequence shown here is derived from an EMBL/GenBank/DDBJ whole genome shotgun (WGS) entry which is preliminary data.</text>
</comment>
<sequence>MRGSIITVLCLLFLFGSGLSAGSVFTLKGEGEFFVKGYGKLSLEVNGYVKLVFTKQPKDIVITPSYSEEMNISNLSELLEGVDFSGEIEFKKSQQFTLKVEGEVVSLKFIGSGSASMMGKGTYNLNGRKGSFDRDGKAVTIGKVGGGGFRNNI</sequence>
<proteinExistence type="predicted"/>
<evidence type="ECO:0000313" key="1">
    <source>
        <dbReference type="EMBL" id="OQX91281.1"/>
    </source>
</evidence>
<evidence type="ECO:0000313" key="2">
    <source>
        <dbReference type="Proteomes" id="UP000192611"/>
    </source>
</evidence>